<protein>
    <submittedName>
        <fullName evidence="1">Uncharacterized protein</fullName>
    </submittedName>
</protein>
<proteinExistence type="predicted"/>
<name>A0A6G4VMB4_9ACTN</name>
<sequence>MSSSLSRMRHHPGDLPWQAVEEAQDLGCLLLAVCEDGGQLAEMLADQCLREATRV</sequence>
<dbReference type="RefSeq" id="WP_165270531.1">
    <property type="nucleotide sequence ID" value="NZ_JAAKZY010000361.1"/>
</dbReference>
<comment type="caution">
    <text evidence="1">The sequence shown here is derived from an EMBL/GenBank/DDBJ whole genome shotgun (WGS) entry which is preliminary data.</text>
</comment>
<reference evidence="1 2" key="1">
    <citation type="submission" date="2020-02" db="EMBL/GenBank/DDBJ databases">
        <title>Whole-genome analyses of novel actinobacteria.</title>
        <authorList>
            <person name="Sahin N."/>
            <person name="Gencbay T."/>
        </authorList>
    </citation>
    <scope>NUCLEOTIDE SEQUENCE [LARGE SCALE GENOMIC DNA]</scope>
    <source>
        <strain evidence="1 2">HC44</strain>
    </source>
</reference>
<dbReference type="AlphaFoldDB" id="A0A6G4VMB4"/>
<gene>
    <name evidence="1" type="ORF">G5C60_49055</name>
</gene>
<dbReference type="Proteomes" id="UP000472335">
    <property type="component" value="Unassembled WGS sequence"/>
</dbReference>
<evidence type="ECO:0000313" key="2">
    <source>
        <dbReference type="Proteomes" id="UP000472335"/>
    </source>
</evidence>
<accession>A0A6G4VMB4</accession>
<keyword evidence="2" id="KW-1185">Reference proteome</keyword>
<organism evidence="1 2">
    <name type="scientific">Streptomyces scabichelini</name>
    <dbReference type="NCBI Taxonomy" id="2711217"/>
    <lineage>
        <taxon>Bacteria</taxon>
        <taxon>Bacillati</taxon>
        <taxon>Actinomycetota</taxon>
        <taxon>Actinomycetes</taxon>
        <taxon>Kitasatosporales</taxon>
        <taxon>Streptomycetaceae</taxon>
        <taxon>Streptomyces</taxon>
    </lineage>
</organism>
<evidence type="ECO:0000313" key="1">
    <source>
        <dbReference type="EMBL" id="NGO15328.1"/>
    </source>
</evidence>
<dbReference type="EMBL" id="JAAKZY010000361">
    <property type="protein sequence ID" value="NGO15328.1"/>
    <property type="molecule type" value="Genomic_DNA"/>
</dbReference>